<dbReference type="Pfam" id="PF13231">
    <property type="entry name" value="PMT_2"/>
    <property type="match status" value="1"/>
</dbReference>
<keyword evidence="6 8" id="KW-1133">Transmembrane helix</keyword>
<keyword evidence="11" id="KW-1185">Reference proteome</keyword>
<organism evidence="10 11">
    <name type="scientific">Endosaccharibacter trunci</name>
    <dbReference type="NCBI Taxonomy" id="2812733"/>
    <lineage>
        <taxon>Bacteria</taxon>
        <taxon>Pseudomonadati</taxon>
        <taxon>Pseudomonadota</taxon>
        <taxon>Alphaproteobacteria</taxon>
        <taxon>Acetobacterales</taxon>
        <taxon>Acetobacteraceae</taxon>
        <taxon>Endosaccharibacter</taxon>
    </lineage>
</organism>
<evidence type="ECO:0000256" key="7">
    <source>
        <dbReference type="ARBA" id="ARBA00023136"/>
    </source>
</evidence>
<evidence type="ECO:0000313" key="11">
    <source>
        <dbReference type="Proteomes" id="UP001524587"/>
    </source>
</evidence>
<evidence type="ECO:0000259" key="9">
    <source>
        <dbReference type="Pfam" id="PF13231"/>
    </source>
</evidence>
<keyword evidence="2" id="KW-1003">Cell membrane</keyword>
<evidence type="ECO:0000256" key="2">
    <source>
        <dbReference type="ARBA" id="ARBA00022475"/>
    </source>
</evidence>
<evidence type="ECO:0000256" key="1">
    <source>
        <dbReference type="ARBA" id="ARBA00004651"/>
    </source>
</evidence>
<evidence type="ECO:0000256" key="5">
    <source>
        <dbReference type="ARBA" id="ARBA00022692"/>
    </source>
</evidence>
<dbReference type="PANTHER" id="PTHR33908:SF11">
    <property type="entry name" value="MEMBRANE PROTEIN"/>
    <property type="match status" value="1"/>
</dbReference>
<proteinExistence type="predicted"/>
<name>A0ABT1W460_9PROT</name>
<feature type="transmembrane region" description="Helical" evidence="8">
    <location>
        <begin position="333"/>
        <end position="353"/>
    </location>
</feature>
<feature type="transmembrane region" description="Helical" evidence="8">
    <location>
        <begin position="163"/>
        <end position="188"/>
    </location>
</feature>
<dbReference type="InterPro" id="IPR038731">
    <property type="entry name" value="RgtA/B/C-like"/>
</dbReference>
<keyword evidence="3" id="KW-0328">Glycosyltransferase</keyword>
<feature type="transmembrane region" description="Helical" evidence="8">
    <location>
        <begin position="285"/>
        <end position="302"/>
    </location>
</feature>
<keyword evidence="4" id="KW-0808">Transferase</keyword>
<accession>A0ABT1W460</accession>
<evidence type="ECO:0000256" key="4">
    <source>
        <dbReference type="ARBA" id="ARBA00022679"/>
    </source>
</evidence>
<feature type="transmembrane region" description="Helical" evidence="8">
    <location>
        <begin position="200"/>
        <end position="221"/>
    </location>
</feature>
<feature type="transmembrane region" description="Helical" evidence="8">
    <location>
        <begin position="75"/>
        <end position="97"/>
    </location>
</feature>
<evidence type="ECO:0000313" key="10">
    <source>
        <dbReference type="EMBL" id="MCQ8277662.1"/>
    </source>
</evidence>
<protein>
    <submittedName>
        <fullName evidence="10">Glycosyltransferase family 39 protein</fullName>
    </submittedName>
</protein>
<keyword evidence="7 8" id="KW-0472">Membrane</keyword>
<feature type="domain" description="Glycosyltransferase RgtA/B/C/D-like" evidence="9">
    <location>
        <begin position="54"/>
        <end position="218"/>
    </location>
</feature>
<feature type="transmembrane region" description="Helical" evidence="8">
    <location>
        <begin position="254"/>
        <end position="273"/>
    </location>
</feature>
<dbReference type="RefSeq" id="WP_422863102.1">
    <property type="nucleotide sequence ID" value="NZ_JAMSKV010000002.1"/>
</dbReference>
<dbReference type="Proteomes" id="UP001524587">
    <property type="component" value="Unassembled WGS sequence"/>
</dbReference>
<evidence type="ECO:0000256" key="8">
    <source>
        <dbReference type="SAM" id="Phobius"/>
    </source>
</evidence>
<dbReference type="EMBL" id="JAMSKV010000002">
    <property type="protein sequence ID" value="MCQ8277662.1"/>
    <property type="molecule type" value="Genomic_DNA"/>
</dbReference>
<feature type="transmembrane region" description="Helical" evidence="8">
    <location>
        <begin position="136"/>
        <end position="157"/>
    </location>
</feature>
<sequence>MPRGLPARPHLLPFVGLLAALTVLRLVVAGFAPLSADETYYWVWSRALAPGFLDHPPMVALWIRAGTWLCGDGALGIRLLGPLSAAAGTVLLGFAAADFGPSEGRAARAVVAGTLLNATLILAAGSITLTPDTPLLFFWTAALFALGRLQATGRALWWPVAGIAVGLALDSKYTVVLPGAGLAAWLVLTRSGRAWLRSPWPWMAALLAALMFSPVLDWNAAHGWASFLKQGGRTGDWHPARALQYLGELAGGQIGLATPGVFVLIVLGLARAVRAGRAGDAAGSLLAWVTLLPVCVFVQHAFGDRVQANWPGLLYPSAVLAAVLWAPRGWRPAAALGLVLAVPLYLQAAAAPFELPRKMDITLQRLAGWPDLARRAAALEPGFIAADDYALAAELAHALADREVIGAAPRWRLFDLPHPDLAGRSGILLRDARRKDAPDPSLWVLRGPPIPLSRGRGGQVAETYLAWPVSVPFGLKRPAQQEFVRMPSPH</sequence>
<dbReference type="InterPro" id="IPR050297">
    <property type="entry name" value="LipidA_mod_glycosyltrf_83"/>
</dbReference>
<comment type="caution">
    <text evidence="10">The sequence shown here is derived from an EMBL/GenBank/DDBJ whole genome shotgun (WGS) entry which is preliminary data.</text>
</comment>
<feature type="transmembrane region" description="Helical" evidence="8">
    <location>
        <begin position="109"/>
        <end position="129"/>
    </location>
</feature>
<gene>
    <name evidence="10" type="ORF">NFI95_04260</name>
</gene>
<comment type="subcellular location">
    <subcellularLocation>
        <location evidence="1">Cell membrane</location>
        <topology evidence="1">Multi-pass membrane protein</topology>
    </subcellularLocation>
</comment>
<keyword evidence="5 8" id="KW-0812">Transmembrane</keyword>
<evidence type="ECO:0000256" key="6">
    <source>
        <dbReference type="ARBA" id="ARBA00022989"/>
    </source>
</evidence>
<dbReference type="PANTHER" id="PTHR33908">
    <property type="entry name" value="MANNOSYLTRANSFERASE YKCB-RELATED"/>
    <property type="match status" value="1"/>
</dbReference>
<reference evidence="10 11" key="1">
    <citation type="submission" date="2022-06" db="EMBL/GenBank/DDBJ databases">
        <title>Endosaccharibacter gen. nov., sp. nov., endophytic bacteria isolated from sugarcane.</title>
        <authorList>
            <person name="Pitiwittayakul N."/>
            <person name="Yukphan P."/>
            <person name="Charoenyingcharoen P."/>
            <person name="Tanasupawat S."/>
        </authorList>
    </citation>
    <scope>NUCLEOTIDE SEQUENCE [LARGE SCALE GENOMIC DNA]</scope>
    <source>
        <strain evidence="10 11">KSS8</strain>
    </source>
</reference>
<evidence type="ECO:0000256" key="3">
    <source>
        <dbReference type="ARBA" id="ARBA00022676"/>
    </source>
</evidence>